<accession>A0A7C5XGL0</accession>
<dbReference type="EMBL" id="DRZI01000172">
    <property type="protein sequence ID" value="HHP81819.1"/>
    <property type="molecule type" value="Genomic_DNA"/>
</dbReference>
<dbReference type="InterPro" id="IPR010268">
    <property type="entry name" value="PaREP1"/>
</dbReference>
<gene>
    <name evidence="1" type="ORF">ENM84_04055</name>
</gene>
<name>A0A7C5XGL0_9CREN</name>
<evidence type="ECO:0008006" key="2">
    <source>
        <dbReference type="Google" id="ProtNLM"/>
    </source>
</evidence>
<sequence length="159" mass="18464">MLEVLSKKLFERLLEEARKRDMSVEELIAESLLKVLNISLDPSDKVELHLKLCEKYLREAEDFLSRKDYVQASEKGWGAATQIVKALAAKEGRELRSHGELHKEVIRIVKETGDDEIRLLWQSAIALHQNFYENRLPLEMVEKNIGDIKKLVEKLKKLL</sequence>
<proteinExistence type="predicted"/>
<dbReference type="PANTHER" id="PTHR34237">
    <property type="entry name" value="PAREP8-RELATED"/>
    <property type="match status" value="1"/>
</dbReference>
<comment type="caution">
    <text evidence="1">The sequence shown here is derived from an EMBL/GenBank/DDBJ whole genome shotgun (WGS) entry which is preliminary data.</text>
</comment>
<dbReference type="AlphaFoldDB" id="A0A7C5XGL0"/>
<dbReference type="Pfam" id="PF05942">
    <property type="entry name" value="PaREP1"/>
    <property type="match status" value="1"/>
</dbReference>
<organism evidence="1">
    <name type="scientific">Ignisphaera aggregans</name>
    <dbReference type="NCBI Taxonomy" id="334771"/>
    <lineage>
        <taxon>Archaea</taxon>
        <taxon>Thermoproteota</taxon>
        <taxon>Thermoprotei</taxon>
        <taxon>Desulfurococcales</taxon>
        <taxon>Desulfurococcaceae</taxon>
        <taxon>Ignisphaera</taxon>
    </lineage>
</organism>
<evidence type="ECO:0000313" key="1">
    <source>
        <dbReference type="EMBL" id="HHP81819.1"/>
    </source>
</evidence>
<dbReference type="PANTHER" id="PTHR34237:SF1">
    <property type="entry name" value="PAREP8"/>
    <property type="match status" value="1"/>
</dbReference>
<reference evidence="1" key="1">
    <citation type="journal article" date="2020" name="mSystems">
        <title>Genome- and Community-Level Interaction Insights into Carbon Utilization and Element Cycling Functions of Hydrothermarchaeota in Hydrothermal Sediment.</title>
        <authorList>
            <person name="Zhou Z."/>
            <person name="Liu Y."/>
            <person name="Xu W."/>
            <person name="Pan J."/>
            <person name="Luo Z.H."/>
            <person name="Li M."/>
        </authorList>
    </citation>
    <scope>NUCLEOTIDE SEQUENCE [LARGE SCALE GENOMIC DNA]</scope>
    <source>
        <strain evidence="1">SpSt-1121</strain>
    </source>
</reference>
<protein>
    <recommendedName>
        <fullName evidence="2">HEPN domain-containing protein</fullName>
    </recommendedName>
</protein>
<dbReference type="Gene3D" id="1.20.120.330">
    <property type="entry name" value="Nucleotidyltransferases domain 2"/>
    <property type="match status" value="1"/>
</dbReference>